<evidence type="ECO:0000256" key="3">
    <source>
        <dbReference type="ARBA" id="ARBA00010136"/>
    </source>
</evidence>
<feature type="domain" description="Peptidase M1 membrane alanine aminopeptidase" evidence="14">
    <location>
        <begin position="396"/>
        <end position="544"/>
    </location>
</feature>
<evidence type="ECO:0000256" key="12">
    <source>
        <dbReference type="ARBA" id="ARBA00031533"/>
    </source>
</evidence>
<dbReference type="EC" id="3.4.11.2" evidence="4"/>
<gene>
    <name evidence="16" type="ORF">Snoj_66240</name>
</gene>
<comment type="cofactor">
    <cofactor evidence="2">
        <name>Zn(2+)</name>
        <dbReference type="ChEBI" id="CHEBI:29105"/>
    </cofactor>
</comment>
<dbReference type="CDD" id="cd09603">
    <property type="entry name" value="M1_APN_like"/>
    <property type="match status" value="1"/>
</dbReference>
<evidence type="ECO:0000256" key="10">
    <source>
        <dbReference type="ARBA" id="ARBA00023049"/>
    </source>
</evidence>
<dbReference type="Pfam" id="PF17900">
    <property type="entry name" value="Peptidase_M1_N"/>
    <property type="match status" value="1"/>
</dbReference>
<evidence type="ECO:0000259" key="14">
    <source>
        <dbReference type="Pfam" id="PF01433"/>
    </source>
</evidence>
<dbReference type="Gene3D" id="2.60.40.1730">
    <property type="entry name" value="tricorn interacting facor f3 domain"/>
    <property type="match status" value="1"/>
</dbReference>
<evidence type="ECO:0000256" key="7">
    <source>
        <dbReference type="ARBA" id="ARBA00022723"/>
    </source>
</evidence>
<dbReference type="SUPFAM" id="SSF55486">
    <property type="entry name" value="Metalloproteases ('zincins'), catalytic domain"/>
    <property type="match status" value="1"/>
</dbReference>
<organism evidence="16 17">
    <name type="scientific">Streptomyces nojiriensis</name>
    <dbReference type="NCBI Taxonomy" id="66374"/>
    <lineage>
        <taxon>Bacteria</taxon>
        <taxon>Bacillati</taxon>
        <taxon>Actinomycetota</taxon>
        <taxon>Actinomycetes</taxon>
        <taxon>Kitasatosporales</taxon>
        <taxon>Streptomycetaceae</taxon>
        <taxon>Streptomyces</taxon>
    </lineage>
</organism>
<feature type="domain" description="Aminopeptidase N-like N-terminal" evidence="15">
    <location>
        <begin position="136"/>
        <end position="308"/>
    </location>
</feature>
<dbReference type="Pfam" id="PF01433">
    <property type="entry name" value="Peptidase_M1"/>
    <property type="match status" value="1"/>
</dbReference>
<dbReference type="InterPro" id="IPR045357">
    <property type="entry name" value="Aminopeptidase_N-like_N"/>
</dbReference>
<keyword evidence="7" id="KW-0479">Metal-binding</keyword>
<dbReference type="InterPro" id="IPR001930">
    <property type="entry name" value="Peptidase_M1"/>
</dbReference>
<evidence type="ECO:0000259" key="15">
    <source>
        <dbReference type="Pfam" id="PF17900"/>
    </source>
</evidence>
<comment type="catalytic activity">
    <reaction evidence="1">
        <text>Release of an N-terminal amino acid, Xaa-|-Yaa- from a peptide, amide or arylamide. Xaa is preferably Ala, but may be most amino acids including Pro (slow action). When a terminal hydrophobic residue is followed by a prolyl residue, the two may be released as an intact Xaa-Pro dipeptide.</text>
        <dbReference type="EC" id="3.4.11.2"/>
    </reaction>
</comment>
<evidence type="ECO:0000313" key="17">
    <source>
        <dbReference type="Proteomes" id="UP000613974"/>
    </source>
</evidence>
<accession>A0ABQ3SX80</accession>
<dbReference type="PANTHER" id="PTHR11533">
    <property type="entry name" value="PROTEASE M1 ZINC METALLOPROTEASE"/>
    <property type="match status" value="1"/>
</dbReference>
<proteinExistence type="inferred from homology"/>
<dbReference type="Proteomes" id="UP000613974">
    <property type="component" value="Unassembled WGS sequence"/>
</dbReference>
<keyword evidence="17" id="KW-1185">Reference proteome</keyword>
<evidence type="ECO:0000256" key="4">
    <source>
        <dbReference type="ARBA" id="ARBA00012564"/>
    </source>
</evidence>
<evidence type="ECO:0000256" key="1">
    <source>
        <dbReference type="ARBA" id="ARBA00000098"/>
    </source>
</evidence>
<dbReference type="EMBL" id="BNEC01000005">
    <property type="protein sequence ID" value="GHI72706.1"/>
    <property type="molecule type" value="Genomic_DNA"/>
</dbReference>
<name>A0ABQ3SX80_9ACTN</name>
<dbReference type="SUPFAM" id="SSF63737">
    <property type="entry name" value="Leukotriene A4 hydrolase N-terminal domain"/>
    <property type="match status" value="1"/>
</dbReference>
<dbReference type="InterPro" id="IPR014782">
    <property type="entry name" value="Peptidase_M1_dom"/>
</dbReference>
<dbReference type="Gene3D" id="1.10.390.10">
    <property type="entry name" value="Neutral Protease Domain 2"/>
    <property type="match status" value="1"/>
</dbReference>
<comment type="caution">
    <text evidence="16">The sequence shown here is derived from an EMBL/GenBank/DDBJ whole genome shotgun (WGS) entry which is preliminary data.</text>
</comment>
<evidence type="ECO:0000256" key="6">
    <source>
        <dbReference type="ARBA" id="ARBA00022670"/>
    </source>
</evidence>
<protein>
    <recommendedName>
        <fullName evidence="5">Aminopeptidase N</fullName>
        <ecNumber evidence="4">3.4.11.2</ecNumber>
    </recommendedName>
    <alternativeName>
        <fullName evidence="11">Alanine aminopeptidase</fullName>
    </alternativeName>
    <alternativeName>
        <fullName evidence="12">Lysyl aminopeptidase</fullName>
    </alternativeName>
</protein>
<feature type="region of interest" description="Disordered" evidence="13">
    <location>
        <begin position="35"/>
        <end position="72"/>
    </location>
</feature>
<reference evidence="17" key="1">
    <citation type="submission" date="2023-07" db="EMBL/GenBank/DDBJ databases">
        <title>Whole genome shotgun sequence of Streptomyces nojiriensis NBRC 13794.</title>
        <authorList>
            <person name="Komaki H."/>
            <person name="Tamura T."/>
        </authorList>
    </citation>
    <scope>NUCLEOTIDE SEQUENCE [LARGE SCALE GENOMIC DNA]</scope>
    <source>
        <strain evidence="17">NBRC 13794</strain>
    </source>
</reference>
<evidence type="ECO:0000313" key="16">
    <source>
        <dbReference type="EMBL" id="GHI72706.1"/>
    </source>
</evidence>
<evidence type="ECO:0000256" key="5">
    <source>
        <dbReference type="ARBA" id="ARBA00015611"/>
    </source>
</evidence>
<evidence type="ECO:0000256" key="8">
    <source>
        <dbReference type="ARBA" id="ARBA00022801"/>
    </source>
</evidence>
<keyword evidence="8" id="KW-0378">Hydrolase</keyword>
<dbReference type="PANTHER" id="PTHR11533:SF297">
    <property type="entry name" value="AMINOPEPTIDASE N"/>
    <property type="match status" value="1"/>
</dbReference>
<keyword evidence="10" id="KW-0482">Metalloprotease</keyword>
<evidence type="ECO:0000256" key="9">
    <source>
        <dbReference type="ARBA" id="ARBA00022833"/>
    </source>
</evidence>
<keyword evidence="9" id="KW-0862">Zinc</keyword>
<dbReference type="InterPro" id="IPR027268">
    <property type="entry name" value="Peptidase_M4/M1_CTD_sf"/>
</dbReference>
<evidence type="ECO:0000256" key="13">
    <source>
        <dbReference type="SAM" id="MobiDB-lite"/>
    </source>
</evidence>
<comment type="similarity">
    <text evidence="3">Belongs to the peptidase M1 family.</text>
</comment>
<evidence type="ECO:0000256" key="2">
    <source>
        <dbReference type="ARBA" id="ARBA00001947"/>
    </source>
</evidence>
<dbReference type="InterPro" id="IPR042097">
    <property type="entry name" value="Aminopeptidase_N-like_N_sf"/>
</dbReference>
<dbReference type="PRINTS" id="PR00756">
    <property type="entry name" value="ALADIPTASE"/>
</dbReference>
<dbReference type="InterPro" id="IPR050344">
    <property type="entry name" value="Peptidase_M1_aminopeptidases"/>
</dbReference>
<sequence>MWATVASVRVSSRGGGAVCTGCSSVGGMRPLSAAAPLPGLRPGSRASNAGGAERAGRCPGPRASNARARQVARGVRPPRIEYVELRALSRLAAPAVAALLALTTGCTGETVQGRPGASGLRDPYFPRAGNGGYQVDHYALDLDYDPADGQLHGTAVITARAEQALSSFNLDFSGLDVEGVTVQGEGARYNRTGTELTVRPAEDLEKGEVFRTRVDYSGKPKALADPDGAKEGWVTTKDGAVAVGEPVGSMTWFPGNHHPSDKAAYDITLTVPRGYEAVSNGELRSRTGDADGRTVFAWHSPEPMASYLATAAVGPYKVTTGRTASGIGLYSAVAPGEEAATTGPLARLPEMVDWSAGRFGPYPFATAGAIVVPAGTLTYALETQGRPVYSGAPEDEELVVHELAHQWFGDSVSPKSWKDIWLNEGFATYAEWLWAEDHGGPTAQQHFEAFLAGDTDVDKDAGVDWDAFPPASPPGPEEITAAPVYYRGAMVLHRIRQEVGDEKFFALVRGWAADHRHGNASTAEFTAYAEKRTGQDLKKVWDVWLYGKARPK</sequence>
<keyword evidence="6" id="KW-0645">Protease</keyword>
<evidence type="ECO:0000256" key="11">
    <source>
        <dbReference type="ARBA" id="ARBA00029811"/>
    </source>
</evidence>